<dbReference type="AlphaFoldDB" id="A0A936NA27"/>
<dbReference type="InterPro" id="IPR036390">
    <property type="entry name" value="WH_DNA-bd_sf"/>
</dbReference>
<evidence type="ECO:0000313" key="3">
    <source>
        <dbReference type="Proteomes" id="UP000727993"/>
    </source>
</evidence>
<dbReference type="Pfam" id="PF12802">
    <property type="entry name" value="MarR_2"/>
    <property type="match status" value="1"/>
</dbReference>
<dbReference type="EMBL" id="JADJZA010000002">
    <property type="protein sequence ID" value="MBK9296403.1"/>
    <property type="molecule type" value="Genomic_DNA"/>
</dbReference>
<dbReference type="Gene3D" id="1.10.10.10">
    <property type="entry name" value="Winged helix-like DNA-binding domain superfamily/Winged helix DNA-binding domain"/>
    <property type="match status" value="1"/>
</dbReference>
<dbReference type="InterPro" id="IPR000835">
    <property type="entry name" value="HTH_MarR-typ"/>
</dbReference>
<dbReference type="SUPFAM" id="SSF46785">
    <property type="entry name" value="Winged helix' DNA-binding domain"/>
    <property type="match status" value="1"/>
</dbReference>
<dbReference type="SMART" id="SM00347">
    <property type="entry name" value="HTH_MARR"/>
    <property type="match status" value="1"/>
</dbReference>
<name>A0A936NA27_9ACTN</name>
<dbReference type="PROSITE" id="PS50995">
    <property type="entry name" value="HTH_MARR_2"/>
    <property type="match status" value="1"/>
</dbReference>
<dbReference type="InterPro" id="IPR039422">
    <property type="entry name" value="MarR/SlyA-like"/>
</dbReference>
<evidence type="ECO:0000313" key="2">
    <source>
        <dbReference type="EMBL" id="MBK9296403.1"/>
    </source>
</evidence>
<evidence type="ECO:0000259" key="1">
    <source>
        <dbReference type="PROSITE" id="PS50995"/>
    </source>
</evidence>
<accession>A0A936NA27</accession>
<dbReference type="GO" id="GO:0003700">
    <property type="term" value="F:DNA-binding transcription factor activity"/>
    <property type="evidence" value="ECO:0007669"/>
    <property type="project" value="InterPro"/>
</dbReference>
<dbReference type="PANTHER" id="PTHR33164">
    <property type="entry name" value="TRANSCRIPTIONAL REGULATOR, MARR FAMILY"/>
    <property type="match status" value="1"/>
</dbReference>
<feature type="domain" description="HTH marR-type" evidence="1">
    <location>
        <begin position="11"/>
        <end position="147"/>
    </location>
</feature>
<proteinExistence type="predicted"/>
<gene>
    <name evidence="2" type="ORF">IPN02_06000</name>
</gene>
<organism evidence="2 3">
    <name type="scientific">Candidatus Neomicrothrix subdominans</name>
    <dbReference type="NCBI Taxonomy" id="2954438"/>
    <lineage>
        <taxon>Bacteria</taxon>
        <taxon>Bacillati</taxon>
        <taxon>Actinomycetota</taxon>
        <taxon>Acidimicrobiia</taxon>
        <taxon>Acidimicrobiales</taxon>
        <taxon>Microthrixaceae</taxon>
        <taxon>Candidatus Neomicrothrix</taxon>
    </lineage>
</organism>
<reference evidence="2 3" key="1">
    <citation type="submission" date="2020-10" db="EMBL/GenBank/DDBJ databases">
        <title>Connecting structure to function with the recovery of over 1000 high-quality activated sludge metagenome-assembled genomes encoding full-length rRNA genes using long-read sequencing.</title>
        <authorList>
            <person name="Singleton C.M."/>
            <person name="Petriglieri F."/>
            <person name="Kristensen J.M."/>
            <person name="Kirkegaard R.H."/>
            <person name="Michaelsen T.Y."/>
            <person name="Andersen M.H."/>
            <person name="Karst S.M."/>
            <person name="Dueholm M.S."/>
            <person name="Nielsen P.H."/>
            <person name="Albertsen M."/>
        </authorList>
    </citation>
    <scope>NUCLEOTIDE SEQUENCE [LARGE SCALE GENOMIC DNA]</scope>
    <source>
        <strain evidence="2">Lyne_18-Q3-R50-59_MAXAC.006</strain>
    </source>
</reference>
<dbReference type="InterPro" id="IPR036388">
    <property type="entry name" value="WH-like_DNA-bd_sf"/>
</dbReference>
<dbReference type="GO" id="GO:0006950">
    <property type="term" value="P:response to stress"/>
    <property type="evidence" value="ECO:0007669"/>
    <property type="project" value="TreeGrafter"/>
</dbReference>
<dbReference type="Proteomes" id="UP000727993">
    <property type="component" value="Unassembled WGS sequence"/>
</dbReference>
<comment type="caution">
    <text evidence="2">The sequence shown here is derived from an EMBL/GenBank/DDBJ whole genome shotgun (WGS) entry which is preliminary data.</text>
</comment>
<dbReference type="PANTHER" id="PTHR33164:SF99">
    <property type="entry name" value="MARR FAMILY REGULATORY PROTEIN"/>
    <property type="match status" value="1"/>
</dbReference>
<sequence>MDDVRWLTEQEERAWRGLQFMQMHLEHELAQQLAVESGLSYPDYHVLVTLTDQPTGQMRLFELGDTLGWEKSRLSHHVTRMAKRGLVVKEACGDDRRGAFVVITPAGRTEIEAAAPGHLAAVRRLFVDRLTPGQIDSLAQIADTILPLPDRAPAA</sequence>
<protein>
    <submittedName>
        <fullName evidence="2">Winged helix-turn-helix transcriptional regulator</fullName>
    </submittedName>
</protein>